<dbReference type="EMBL" id="AMGV01000001">
    <property type="protein sequence ID" value="KEF63410.1"/>
    <property type="molecule type" value="Genomic_DNA"/>
</dbReference>
<dbReference type="OrthoDB" id="3523319at2759"/>
<gene>
    <name evidence="1" type="ORF">A1O9_01388</name>
</gene>
<dbReference type="GeneID" id="25276334"/>
<name>A0A072Q661_9EURO</name>
<dbReference type="AlphaFoldDB" id="A0A072Q661"/>
<dbReference type="Proteomes" id="UP000027920">
    <property type="component" value="Unassembled WGS sequence"/>
</dbReference>
<reference evidence="1 2" key="1">
    <citation type="submission" date="2013-03" db="EMBL/GenBank/DDBJ databases">
        <title>The Genome Sequence of Exophiala aquamarina CBS 119918.</title>
        <authorList>
            <consortium name="The Broad Institute Genomics Platform"/>
            <person name="Cuomo C."/>
            <person name="de Hoog S."/>
            <person name="Gorbushina A."/>
            <person name="Walker B."/>
            <person name="Young S.K."/>
            <person name="Zeng Q."/>
            <person name="Gargeya S."/>
            <person name="Fitzgerald M."/>
            <person name="Haas B."/>
            <person name="Abouelleil A."/>
            <person name="Allen A.W."/>
            <person name="Alvarado L."/>
            <person name="Arachchi H.M."/>
            <person name="Berlin A.M."/>
            <person name="Chapman S.B."/>
            <person name="Gainer-Dewar J."/>
            <person name="Goldberg J."/>
            <person name="Griggs A."/>
            <person name="Gujja S."/>
            <person name="Hansen M."/>
            <person name="Howarth C."/>
            <person name="Imamovic A."/>
            <person name="Ireland A."/>
            <person name="Larimer J."/>
            <person name="McCowan C."/>
            <person name="Murphy C."/>
            <person name="Pearson M."/>
            <person name="Poon T.W."/>
            <person name="Priest M."/>
            <person name="Roberts A."/>
            <person name="Saif S."/>
            <person name="Shea T."/>
            <person name="Sisk P."/>
            <person name="Sykes S."/>
            <person name="Wortman J."/>
            <person name="Nusbaum C."/>
            <person name="Birren B."/>
        </authorList>
    </citation>
    <scope>NUCLEOTIDE SEQUENCE [LARGE SCALE GENOMIC DNA]</scope>
    <source>
        <strain evidence="1 2">CBS 119918</strain>
    </source>
</reference>
<dbReference type="RefSeq" id="XP_013266000.1">
    <property type="nucleotide sequence ID" value="XM_013410546.1"/>
</dbReference>
<dbReference type="HOGENOM" id="CLU_150137_0_0_1"/>
<comment type="caution">
    <text evidence="1">The sequence shown here is derived from an EMBL/GenBank/DDBJ whole genome shotgun (WGS) entry which is preliminary data.</text>
</comment>
<accession>A0A072Q661</accession>
<evidence type="ECO:0000313" key="2">
    <source>
        <dbReference type="Proteomes" id="UP000027920"/>
    </source>
</evidence>
<organism evidence="1 2">
    <name type="scientific">Exophiala aquamarina CBS 119918</name>
    <dbReference type="NCBI Taxonomy" id="1182545"/>
    <lineage>
        <taxon>Eukaryota</taxon>
        <taxon>Fungi</taxon>
        <taxon>Dikarya</taxon>
        <taxon>Ascomycota</taxon>
        <taxon>Pezizomycotina</taxon>
        <taxon>Eurotiomycetes</taxon>
        <taxon>Chaetothyriomycetidae</taxon>
        <taxon>Chaetothyriales</taxon>
        <taxon>Herpotrichiellaceae</taxon>
        <taxon>Exophiala</taxon>
    </lineage>
</organism>
<evidence type="ECO:0000313" key="1">
    <source>
        <dbReference type="EMBL" id="KEF63410.1"/>
    </source>
</evidence>
<protein>
    <submittedName>
        <fullName evidence="1">Uncharacterized protein</fullName>
    </submittedName>
</protein>
<keyword evidence="2" id="KW-1185">Reference proteome</keyword>
<proteinExistence type="predicted"/>
<sequence length="117" mass="13144">MKSGDTGEQIRDHKLATSIINLHGTEDCVLDDRSLDLLKQFVLGRCNKRREEILTARGWMDEHGTKPGDTAIEKDGSLVGLLIARYGTDAAALDERDWELLEEWMAKGMPPGEHVQR</sequence>
<dbReference type="VEuPathDB" id="FungiDB:A1O9_01388"/>